<dbReference type="CDD" id="cd03714">
    <property type="entry name" value="RT_DIRS1"/>
    <property type="match status" value="1"/>
</dbReference>
<dbReference type="OrthoDB" id="2286148at2759"/>
<reference evidence="2 3" key="1">
    <citation type="submission" date="2014-09" db="EMBL/GenBank/DDBJ databases">
        <authorList>
            <person name="Ellenberger Sabrina"/>
        </authorList>
    </citation>
    <scope>NUCLEOTIDE SEQUENCE [LARGE SCALE GENOMIC DNA]</scope>
    <source>
        <strain evidence="2 3">CBS 412.66</strain>
    </source>
</reference>
<dbReference type="InterPro" id="IPR000477">
    <property type="entry name" value="RT_dom"/>
</dbReference>
<dbReference type="PANTHER" id="PTHR33050">
    <property type="entry name" value="REVERSE TRANSCRIPTASE DOMAIN-CONTAINING PROTEIN"/>
    <property type="match status" value="1"/>
</dbReference>
<feature type="non-terminal residue" evidence="2">
    <location>
        <position position="240"/>
    </location>
</feature>
<proteinExistence type="predicted"/>
<sequence length="240" mass="27617">MSVIKDGFQLLFHTTPTTTTQGSTFSVDHQQHLLLTTEVRQLIAKGALEEVPRDQQIAEPGFYRPMFVIPKKSGGHRPVFNLKRLNQFLEPRLFKMETLAEITRLIAPNDCMCSIDLTDAFLHIKVHRAHRRFLRMVFDGKAYQMRTLSLGCSLSPWVFTKVCRPTIHFFRQQGNRLAAYLDDWLIVGSLAEETRQHTQRVVRLVQNLGWLINLKKAQLEACQQIDHLGFSLDSQTMQAA</sequence>
<evidence type="ECO:0000313" key="3">
    <source>
        <dbReference type="Proteomes" id="UP000054107"/>
    </source>
</evidence>
<dbReference type="InterPro" id="IPR052055">
    <property type="entry name" value="Hepadnavirus_pol/RT"/>
</dbReference>
<dbReference type="InterPro" id="IPR043128">
    <property type="entry name" value="Rev_trsase/Diguanyl_cyclase"/>
</dbReference>
<dbReference type="PROSITE" id="PS50878">
    <property type="entry name" value="RT_POL"/>
    <property type="match status" value="1"/>
</dbReference>
<dbReference type="SUPFAM" id="SSF56672">
    <property type="entry name" value="DNA/RNA polymerases"/>
    <property type="match status" value="1"/>
</dbReference>
<dbReference type="STRING" id="35722.A0A0B7MYX1"/>
<dbReference type="PANTHER" id="PTHR33050:SF7">
    <property type="entry name" value="RIBONUCLEASE H"/>
    <property type="match status" value="1"/>
</dbReference>
<dbReference type="Proteomes" id="UP000054107">
    <property type="component" value="Unassembled WGS sequence"/>
</dbReference>
<dbReference type="AlphaFoldDB" id="A0A0B7MYX1"/>
<evidence type="ECO:0000259" key="1">
    <source>
        <dbReference type="PROSITE" id="PS50878"/>
    </source>
</evidence>
<dbReference type="EMBL" id="LN719481">
    <property type="protein sequence ID" value="CEP08440.1"/>
    <property type="molecule type" value="Genomic_DNA"/>
</dbReference>
<dbReference type="InterPro" id="IPR043502">
    <property type="entry name" value="DNA/RNA_pol_sf"/>
</dbReference>
<name>A0A0B7MYX1_9FUNG</name>
<evidence type="ECO:0000313" key="2">
    <source>
        <dbReference type="EMBL" id="CEP08440.1"/>
    </source>
</evidence>
<gene>
    <name evidence="2" type="primary">PARPA_01753.1 scaffold 1434</name>
</gene>
<keyword evidence="3" id="KW-1185">Reference proteome</keyword>
<dbReference type="Gene3D" id="3.10.10.10">
    <property type="entry name" value="HIV Type 1 Reverse Transcriptase, subunit A, domain 1"/>
    <property type="match status" value="1"/>
</dbReference>
<dbReference type="Pfam" id="PF00078">
    <property type="entry name" value="RVT_1"/>
    <property type="match status" value="1"/>
</dbReference>
<dbReference type="Gene3D" id="3.30.70.270">
    <property type="match status" value="1"/>
</dbReference>
<feature type="domain" description="Reverse transcriptase" evidence="1">
    <location>
        <begin position="50"/>
        <end position="232"/>
    </location>
</feature>
<organism evidence="2 3">
    <name type="scientific">Parasitella parasitica</name>
    <dbReference type="NCBI Taxonomy" id="35722"/>
    <lineage>
        <taxon>Eukaryota</taxon>
        <taxon>Fungi</taxon>
        <taxon>Fungi incertae sedis</taxon>
        <taxon>Mucoromycota</taxon>
        <taxon>Mucoromycotina</taxon>
        <taxon>Mucoromycetes</taxon>
        <taxon>Mucorales</taxon>
        <taxon>Mucorineae</taxon>
        <taxon>Mucoraceae</taxon>
        <taxon>Parasitella</taxon>
    </lineage>
</organism>
<accession>A0A0B7MYX1</accession>
<protein>
    <recommendedName>
        <fullName evidence="1">Reverse transcriptase domain-containing protein</fullName>
    </recommendedName>
</protein>